<sequence>MSQRRRTPLLLALTVAAGGLTAGCTIREAICRSGEYPVAAVDSTTGRACVADGDQPPTGFVRYPDGKEPKHVDDEWDVYWRSHKLDDRGAEVAP</sequence>
<dbReference type="NCBIfam" id="NF046120">
    <property type="entry name" value="lipo_SCO0607"/>
    <property type="match status" value="1"/>
</dbReference>
<evidence type="ECO:0000313" key="2">
    <source>
        <dbReference type="EMBL" id="MCY1138059.1"/>
    </source>
</evidence>
<reference evidence="2" key="1">
    <citation type="submission" date="2022-11" db="EMBL/GenBank/DDBJ databases">
        <authorList>
            <person name="Somphong A."/>
            <person name="Phongsopitanun W."/>
        </authorList>
    </citation>
    <scope>NUCLEOTIDE SEQUENCE</scope>
    <source>
        <strain evidence="2">Pm04-4</strain>
    </source>
</reference>
<feature type="signal peptide" evidence="1">
    <location>
        <begin position="1"/>
        <end position="22"/>
    </location>
</feature>
<dbReference type="InterPro" id="IPR058119">
    <property type="entry name" value="SCO0607-like"/>
</dbReference>
<evidence type="ECO:0000313" key="3">
    <source>
        <dbReference type="Proteomes" id="UP001151002"/>
    </source>
</evidence>
<dbReference type="EMBL" id="JAPNTZ010000003">
    <property type="protein sequence ID" value="MCY1138059.1"/>
    <property type="molecule type" value="Genomic_DNA"/>
</dbReference>
<comment type="caution">
    <text evidence="2">The sequence shown here is derived from an EMBL/GenBank/DDBJ whole genome shotgun (WGS) entry which is preliminary data.</text>
</comment>
<evidence type="ECO:0000256" key="1">
    <source>
        <dbReference type="SAM" id="SignalP"/>
    </source>
</evidence>
<keyword evidence="1" id="KW-0732">Signal</keyword>
<organism evidence="2 3">
    <name type="scientific">Paractinoplanes pyxinae</name>
    <dbReference type="NCBI Taxonomy" id="2997416"/>
    <lineage>
        <taxon>Bacteria</taxon>
        <taxon>Bacillati</taxon>
        <taxon>Actinomycetota</taxon>
        <taxon>Actinomycetes</taxon>
        <taxon>Micromonosporales</taxon>
        <taxon>Micromonosporaceae</taxon>
        <taxon>Paractinoplanes</taxon>
    </lineage>
</organism>
<dbReference type="RefSeq" id="WP_267562033.1">
    <property type="nucleotide sequence ID" value="NZ_JAPNTZ010000003.1"/>
</dbReference>
<dbReference type="PROSITE" id="PS51257">
    <property type="entry name" value="PROKAR_LIPOPROTEIN"/>
    <property type="match status" value="1"/>
</dbReference>
<dbReference type="Proteomes" id="UP001151002">
    <property type="component" value="Unassembled WGS sequence"/>
</dbReference>
<protein>
    <recommendedName>
        <fullName evidence="4">Lipoprotein</fullName>
    </recommendedName>
</protein>
<keyword evidence="3" id="KW-1185">Reference proteome</keyword>
<feature type="chain" id="PRO_5046742852" description="Lipoprotein" evidence="1">
    <location>
        <begin position="23"/>
        <end position="94"/>
    </location>
</feature>
<proteinExistence type="predicted"/>
<evidence type="ECO:0008006" key="4">
    <source>
        <dbReference type="Google" id="ProtNLM"/>
    </source>
</evidence>
<gene>
    <name evidence="2" type="ORF">OWR29_08625</name>
</gene>
<accession>A0ABT4AV01</accession>
<name>A0ABT4AV01_9ACTN</name>